<evidence type="ECO:0000256" key="13">
    <source>
        <dbReference type="SAM" id="MobiDB-lite"/>
    </source>
</evidence>
<dbReference type="GeneID" id="63776585"/>
<dbReference type="FunCoup" id="A0A1Y2DUI8">
    <property type="interactions" value="1163"/>
</dbReference>
<dbReference type="SUPFAM" id="SSF53335">
    <property type="entry name" value="S-adenosyl-L-methionine-dependent methyltransferases"/>
    <property type="match status" value="1"/>
</dbReference>
<evidence type="ECO:0000256" key="2">
    <source>
        <dbReference type="ARBA" id="ARBA00022603"/>
    </source>
</evidence>
<dbReference type="EC" id="2.1.1.216" evidence="7"/>
<evidence type="ECO:0000256" key="3">
    <source>
        <dbReference type="ARBA" id="ARBA00022679"/>
    </source>
</evidence>
<comment type="similarity">
    <text evidence="12">Belongs to the class I-like SAM-binding methyltransferase superfamily. Trm1 family.</text>
</comment>
<dbReference type="OrthoDB" id="6349953at2759"/>
<sequence>MLCSISNALRYLTLRHVSRPVNTQLLHTIMRTMTSKAKATPTPVETHRVVRDGQEFTEVREGLARILNPVSAKSDAQKNSKGDEEVQKVFYNPIQQFNRDLTVLAIKAYGEDVIAKRKKFNENKMNKKRKRTTEGDERPQKQGKPVIGGGEVPEAVYGAANPVDATAMDTTEDNVDAVCDDAKDKKKPETHSTGTAEEPSEQATGTTNTEEQPQDGTHQRKPLPPPFTILDALSATGLRALRYVQELPFVTSVTANDLTPSAVEAIKRNAQHNGVESKINATQSDARAHMYSLISEEVAREHEANPKRFRRAPPSKKYDVIDLDPYGTAATFFDAAVHAVRDDGGLLCVTCTDSGVWASHGYSEKAFALYGGIPVKGFHSHEAGLRLIINALATSAARHGLAIEPLLSLSIDYYVRIFVRVKKSPASVKFLAGKTMIVYSCDQGCGAWETQMLLRNRKVPNNKGSGMFYKHGLSMGPTSDQFCQHCGSKMHLSGPMYAGPLHSADFIKSILDELPNASKEVYGTTTRIAGMLNTALEEMCLPPPPDNTPKHQDDELAALEPYPFYFHPSYLAGAIHCECPDEDSFRGALRGLGYEVTRSHCKPGSIKTNAPWSVIWHVMREWIRQKAPVREDKLKENSAAFRLLRLGDRSASEERSKVKVDSEVDKLEVVFNKGLGQDKSKKGLVRYQMNPKENWGPLSKAKGH</sequence>
<evidence type="ECO:0000256" key="7">
    <source>
        <dbReference type="ARBA" id="ARBA00039099"/>
    </source>
</evidence>
<dbReference type="GO" id="GO:0160104">
    <property type="term" value="F:tRNA (guanine(26)-N2)-dimethyltransferase activity"/>
    <property type="evidence" value="ECO:0007669"/>
    <property type="project" value="UniProtKB-EC"/>
</dbReference>
<keyword evidence="3 12" id="KW-0808">Transferase</keyword>
<dbReference type="Pfam" id="PF02005">
    <property type="entry name" value="TRM"/>
    <property type="match status" value="2"/>
</dbReference>
<dbReference type="Proteomes" id="UP000193689">
    <property type="component" value="Unassembled WGS sequence"/>
</dbReference>
<dbReference type="Gene3D" id="3.30.56.70">
    <property type="entry name" value="N2,N2-dimethylguanosine tRNA methyltransferase, C-terminal domain"/>
    <property type="match status" value="1"/>
</dbReference>
<dbReference type="InParanoid" id="A0A1Y2DUI8"/>
<keyword evidence="5 12" id="KW-0819">tRNA processing</keyword>
<evidence type="ECO:0000256" key="11">
    <source>
        <dbReference type="ARBA" id="ARBA00083299"/>
    </source>
</evidence>
<dbReference type="GO" id="GO:0000049">
    <property type="term" value="F:tRNA binding"/>
    <property type="evidence" value="ECO:0007669"/>
    <property type="project" value="UniProtKB-UniRule"/>
</dbReference>
<dbReference type="PROSITE" id="PS51626">
    <property type="entry name" value="SAM_MT_TRM1"/>
    <property type="match status" value="1"/>
</dbReference>
<dbReference type="InterPro" id="IPR029063">
    <property type="entry name" value="SAM-dependent_MTases_sf"/>
</dbReference>
<dbReference type="PANTHER" id="PTHR10631:SF3">
    <property type="entry name" value="TRNA (GUANINE(26)-N(2))-DIMETHYLTRANSFERASE"/>
    <property type="match status" value="1"/>
</dbReference>
<comment type="catalytic activity">
    <reaction evidence="8">
        <text>guanosine(26) in tRNA + 2 S-adenosyl-L-methionine = N(2)-dimethylguanosine(26) in tRNA + 2 S-adenosyl-L-homocysteine + 2 H(+)</text>
        <dbReference type="Rhea" id="RHEA:43140"/>
        <dbReference type="Rhea" id="RHEA-COMP:10359"/>
        <dbReference type="Rhea" id="RHEA-COMP:10360"/>
        <dbReference type="ChEBI" id="CHEBI:15378"/>
        <dbReference type="ChEBI" id="CHEBI:57856"/>
        <dbReference type="ChEBI" id="CHEBI:59789"/>
        <dbReference type="ChEBI" id="CHEBI:74269"/>
        <dbReference type="ChEBI" id="CHEBI:74513"/>
        <dbReference type="EC" id="2.1.1.216"/>
    </reaction>
</comment>
<dbReference type="STRING" id="1141098.A0A1Y2DUI8"/>
<evidence type="ECO:0000313" key="14">
    <source>
        <dbReference type="EMBL" id="ORY62918.1"/>
    </source>
</evidence>
<dbReference type="FunFam" id="3.40.50.150:FF:000051">
    <property type="entry name" value="tRNA (guanine(26)-N(2))-dimethyltransferase"/>
    <property type="match status" value="1"/>
</dbReference>
<dbReference type="InterPro" id="IPR042296">
    <property type="entry name" value="tRNA_met_Trm1_C"/>
</dbReference>
<comment type="caution">
    <text evidence="14">The sequence shown here is derived from an EMBL/GenBank/DDBJ whole genome shotgun (WGS) entry which is preliminary data.</text>
</comment>
<keyword evidence="2 12" id="KW-0489">Methyltransferase</keyword>
<name>A0A1Y2DUI8_9PEZI</name>
<protein>
    <recommendedName>
        <fullName evidence="7">tRNA (guanine(26)-N(2))-dimethyltransferase</fullName>
        <ecNumber evidence="7">2.1.1.216</ecNumber>
    </recommendedName>
    <alternativeName>
        <fullName evidence="10">tRNA 2,2-dimethylguanosine-26 methyltransferase</fullName>
    </alternativeName>
    <alternativeName>
        <fullName evidence="9">tRNA(guanine-26,N(2)-N(2)) methyltransferase</fullName>
    </alternativeName>
    <alternativeName>
        <fullName evidence="11">tRNA(m(2,2)G26)dimethyltransferase</fullName>
    </alternativeName>
</protein>
<dbReference type="NCBIfam" id="TIGR00308">
    <property type="entry name" value="TRM1"/>
    <property type="match status" value="1"/>
</dbReference>
<evidence type="ECO:0000256" key="1">
    <source>
        <dbReference type="ARBA" id="ARBA00022555"/>
    </source>
</evidence>
<dbReference type="AlphaFoldDB" id="A0A1Y2DUI8"/>
<accession>A0A1Y2DUI8</accession>
<evidence type="ECO:0000256" key="12">
    <source>
        <dbReference type="PROSITE-ProRule" id="PRU00958"/>
    </source>
</evidence>
<dbReference type="Gene3D" id="3.40.50.150">
    <property type="entry name" value="Vaccinia Virus protein VP39"/>
    <property type="match status" value="1"/>
</dbReference>
<evidence type="ECO:0000256" key="6">
    <source>
        <dbReference type="ARBA" id="ARBA00022884"/>
    </source>
</evidence>
<feature type="region of interest" description="Disordered" evidence="13">
    <location>
        <begin position="122"/>
        <end position="153"/>
    </location>
</feature>
<dbReference type="PANTHER" id="PTHR10631">
    <property type="entry name" value="N 2 ,N 2 -DIMETHYLGUANOSINE TRNA METHYLTRANSFERASE"/>
    <property type="match status" value="1"/>
</dbReference>
<proteinExistence type="inferred from homology"/>
<evidence type="ECO:0000256" key="4">
    <source>
        <dbReference type="ARBA" id="ARBA00022691"/>
    </source>
</evidence>
<keyword evidence="6 12" id="KW-0694">RNA-binding</keyword>
<evidence type="ECO:0000256" key="8">
    <source>
        <dbReference type="ARBA" id="ARBA00051897"/>
    </source>
</evidence>
<evidence type="ECO:0000256" key="10">
    <source>
        <dbReference type="ARBA" id="ARBA00082896"/>
    </source>
</evidence>
<gene>
    <name evidence="14" type="ORF">BCR38DRAFT_435438</name>
</gene>
<feature type="region of interest" description="Disordered" evidence="13">
    <location>
        <begin position="682"/>
        <end position="704"/>
    </location>
</feature>
<dbReference type="GO" id="GO:0002940">
    <property type="term" value="P:tRNA N2-guanine methylation"/>
    <property type="evidence" value="ECO:0007669"/>
    <property type="project" value="TreeGrafter"/>
</dbReference>
<organism evidence="14 15">
    <name type="scientific">Pseudomassariella vexata</name>
    <dbReference type="NCBI Taxonomy" id="1141098"/>
    <lineage>
        <taxon>Eukaryota</taxon>
        <taxon>Fungi</taxon>
        <taxon>Dikarya</taxon>
        <taxon>Ascomycota</taxon>
        <taxon>Pezizomycotina</taxon>
        <taxon>Sordariomycetes</taxon>
        <taxon>Xylariomycetidae</taxon>
        <taxon>Amphisphaeriales</taxon>
        <taxon>Pseudomassariaceae</taxon>
        <taxon>Pseudomassariella</taxon>
    </lineage>
</organism>
<dbReference type="RefSeq" id="XP_040714575.1">
    <property type="nucleotide sequence ID" value="XM_040860373.1"/>
</dbReference>
<keyword evidence="4 12" id="KW-0949">S-adenosyl-L-methionine</keyword>
<keyword evidence="15" id="KW-1185">Reference proteome</keyword>
<evidence type="ECO:0000313" key="15">
    <source>
        <dbReference type="Proteomes" id="UP000193689"/>
    </source>
</evidence>
<keyword evidence="1 12" id="KW-0820">tRNA-binding</keyword>
<reference evidence="14 15" key="1">
    <citation type="submission" date="2016-07" db="EMBL/GenBank/DDBJ databases">
        <title>Pervasive Adenine N6-methylation of Active Genes in Fungi.</title>
        <authorList>
            <consortium name="DOE Joint Genome Institute"/>
            <person name="Mondo S.J."/>
            <person name="Dannebaum R.O."/>
            <person name="Kuo R.C."/>
            <person name="Labutti K."/>
            <person name="Haridas S."/>
            <person name="Kuo A."/>
            <person name="Salamov A."/>
            <person name="Ahrendt S.R."/>
            <person name="Lipzen A."/>
            <person name="Sullivan W."/>
            <person name="Andreopoulos W.B."/>
            <person name="Clum A."/>
            <person name="Lindquist E."/>
            <person name="Daum C."/>
            <person name="Ramamoorthy G.K."/>
            <person name="Gryganskyi A."/>
            <person name="Culley D."/>
            <person name="Magnuson J.K."/>
            <person name="James T.Y."/>
            <person name="O'Malley M.A."/>
            <person name="Stajich J.E."/>
            <person name="Spatafora J.W."/>
            <person name="Visel A."/>
            <person name="Grigoriev I.V."/>
        </authorList>
    </citation>
    <scope>NUCLEOTIDE SEQUENCE [LARGE SCALE GENOMIC DNA]</scope>
    <source>
        <strain evidence="14 15">CBS 129021</strain>
    </source>
</reference>
<dbReference type="FunFam" id="3.30.56.70:FF:000001">
    <property type="entry name" value="tRNA (guanine(26)-N(2))-dimethyltransferase"/>
    <property type="match status" value="1"/>
</dbReference>
<dbReference type="EMBL" id="MCFJ01000008">
    <property type="protein sequence ID" value="ORY62918.1"/>
    <property type="molecule type" value="Genomic_DNA"/>
</dbReference>
<evidence type="ECO:0000256" key="9">
    <source>
        <dbReference type="ARBA" id="ARBA00077143"/>
    </source>
</evidence>
<feature type="region of interest" description="Disordered" evidence="13">
    <location>
        <begin position="182"/>
        <end position="226"/>
    </location>
</feature>
<evidence type="ECO:0000256" key="5">
    <source>
        <dbReference type="ARBA" id="ARBA00022694"/>
    </source>
</evidence>
<feature type="compositionally biased region" description="Polar residues" evidence="13">
    <location>
        <begin position="191"/>
        <end position="216"/>
    </location>
</feature>
<dbReference type="InterPro" id="IPR002905">
    <property type="entry name" value="Trm1"/>
</dbReference>
<dbReference type="GO" id="GO:0005634">
    <property type="term" value="C:nucleus"/>
    <property type="evidence" value="ECO:0007669"/>
    <property type="project" value="TreeGrafter"/>
</dbReference>